<comment type="subcellular location">
    <subcellularLocation>
        <location evidence="1">Membrane</location>
    </subcellularLocation>
</comment>
<proteinExistence type="predicted"/>
<dbReference type="PANTHER" id="PTHR35814:SF1">
    <property type="entry name" value="GLUTATHIONE S-TRANSFERASE-RELATED"/>
    <property type="match status" value="1"/>
</dbReference>
<dbReference type="OrthoDB" id="7630838at2"/>
<comment type="caution">
    <text evidence="6">The sequence shown here is derived from an EMBL/GenBank/DDBJ whole genome shotgun (WGS) entry which is preliminary data.</text>
</comment>
<keyword evidence="4 5" id="KW-0472">Membrane</keyword>
<dbReference type="GO" id="GO:0016020">
    <property type="term" value="C:membrane"/>
    <property type="evidence" value="ECO:0007669"/>
    <property type="project" value="UniProtKB-SubCell"/>
</dbReference>
<name>A0A4S2HCU5_9PROT</name>
<keyword evidence="3 5" id="KW-1133">Transmembrane helix</keyword>
<sequence length="130" mass="13564">MTALHAAALYIGLNLLILLFIGFRVSIVRRRLKVNIGTGGFAEMERAVRTHANGAEWVPAALLGLLALALVNAPASAIHVFGAALTLARLAHAYGLSTSDAATPGRFIGSLGTLLVYLLMAVALIAYAVI</sequence>
<evidence type="ECO:0000256" key="2">
    <source>
        <dbReference type="ARBA" id="ARBA00022692"/>
    </source>
</evidence>
<dbReference type="RefSeq" id="WP_135943000.1">
    <property type="nucleotide sequence ID" value="NZ_BMEI01000001.1"/>
</dbReference>
<dbReference type="Pfam" id="PF01124">
    <property type="entry name" value="MAPEG"/>
    <property type="match status" value="1"/>
</dbReference>
<dbReference type="InterPro" id="IPR001129">
    <property type="entry name" value="Membr-assoc_MAPEG"/>
</dbReference>
<organism evidence="6 7">
    <name type="scientific">Marinicauda pacifica</name>
    <dbReference type="NCBI Taxonomy" id="1133559"/>
    <lineage>
        <taxon>Bacteria</taxon>
        <taxon>Pseudomonadati</taxon>
        <taxon>Pseudomonadota</taxon>
        <taxon>Alphaproteobacteria</taxon>
        <taxon>Maricaulales</taxon>
        <taxon>Maricaulaceae</taxon>
        <taxon>Marinicauda</taxon>
    </lineage>
</organism>
<evidence type="ECO:0000256" key="4">
    <source>
        <dbReference type="ARBA" id="ARBA00023136"/>
    </source>
</evidence>
<evidence type="ECO:0000313" key="6">
    <source>
        <dbReference type="EMBL" id="TGY93806.1"/>
    </source>
</evidence>
<feature type="transmembrane region" description="Helical" evidence="5">
    <location>
        <begin position="107"/>
        <end position="129"/>
    </location>
</feature>
<gene>
    <name evidence="6" type="ORF">E5162_00490</name>
</gene>
<evidence type="ECO:0000256" key="3">
    <source>
        <dbReference type="ARBA" id="ARBA00022989"/>
    </source>
</evidence>
<dbReference type="SUPFAM" id="SSF161084">
    <property type="entry name" value="MAPEG domain-like"/>
    <property type="match status" value="1"/>
</dbReference>
<dbReference type="EMBL" id="SRXV01000001">
    <property type="protein sequence ID" value="TGY93806.1"/>
    <property type="molecule type" value="Genomic_DNA"/>
</dbReference>
<keyword evidence="7" id="KW-1185">Reference proteome</keyword>
<evidence type="ECO:0000256" key="1">
    <source>
        <dbReference type="ARBA" id="ARBA00004370"/>
    </source>
</evidence>
<keyword evidence="6" id="KW-0808">Transferase</keyword>
<feature type="transmembrane region" description="Helical" evidence="5">
    <location>
        <begin position="6"/>
        <end position="23"/>
    </location>
</feature>
<accession>A0A4S2HCU5</accession>
<dbReference type="AlphaFoldDB" id="A0A4S2HCU5"/>
<dbReference type="GO" id="GO:0016740">
    <property type="term" value="F:transferase activity"/>
    <property type="evidence" value="ECO:0007669"/>
    <property type="project" value="UniProtKB-KW"/>
</dbReference>
<evidence type="ECO:0000256" key="5">
    <source>
        <dbReference type="SAM" id="Phobius"/>
    </source>
</evidence>
<dbReference type="Proteomes" id="UP000305451">
    <property type="component" value="Unassembled WGS sequence"/>
</dbReference>
<reference evidence="6 7" key="1">
    <citation type="journal article" date="2013" name="Int. J. Syst. Evol. Microbiol.">
        <title>Marinicauda pacifica gen. nov., sp. nov., a prosthecate alphaproteobacterium of the family Hyphomonadaceae isolated from deep seawater.</title>
        <authorList>
            <person name="Zhang X.Y."/>
            <person name="Li G.W."/>
            <person name="Wang C.S."/>
            <person name="Zhang Y.J."/>
            <person name="Xu X.W."/>
            <person name="Li H."/>
            <person name="Liu A."/>
            <person name="Liu C."/>
            <person name="Xie B.B."/>
            <person name="Qin Q.L."/>
            <person name="Xu Z."/>
            <person name="Chen X.L."/>
            <person name="Zhou B.C."/>
            <person name="Zhang Y.Z."/>
        </authorList>
    </citation>
    <scope>NUCLEOTIDE SEQUENCE [LARGE SCALE GENOMIC DNA]</scope>
    <source>
        <strain evidence="6 7">P-1 km-3</strain>
    </source>
</reference>
<dbReference type="Gene3D" id="1.20.120.550">
    <property type="entry name" value="Membrane associated eicosanoid/glutathione metabolism-like domain"/>
    <property type="match status" value="1"/>
</dbReference>
<dbReference type="InterPro" id="IPR023352">
    <property type="entry name" value="MAPEG-like_dom_sf"/>
</dbReference>
<keyword evidence="2 5" id="KW-0812">Transmembrane</keyword>
<dbReference type="PANTHER" id="PTHR35814">
    <property type="match status" value="1"/>
</dbReference>
<protein>
    <submittedName>
        <fullName evidence="6">Glutathione S-transferase</fullName>
    </submittedName>
</protein>
<evidence type="ECO:0000313" key="7">
    <source>
        <dbReference type="Proteomes" id="UP000305451"/>
    </source>
</evidence>